<protein>
    <recommendedName>
        <fullName evidence="1">Insertion element IS402-like domain-containing protein</fullName>
    </recommendedName>
</protein>
<organism evidence="2">
    <name type="scientific">uncultured Rubrobacteraceae bacterium</name>
    <dbReference type="NCBI Taxonomy" id="349277"/>
    <lineage>
        <taxon>Bacteria</taxon>
        <taxon>Bacillati</taxon>
        <taxon>Actinomycetota</taxon>
        <taxon>Rubrobacteria</taxon>
        <taxon>Rubrobacterales</taxon>
        <taxon>Rubrobacteraceae</taxon>
        <taxon>environmental samples</taxon>
    </lineage>
</organism>
<dbReference type="AlphaFoldDB" id="A0A6J4QN99"/>
<proteinExistence type="predicted"/>
<dbReference type="Pfam" id="PF13340">
    <property type="entry name" value="DUF4096"/>
    <property type="match status" value="1"/>
</dbReference>
<dbReference type="PANTHER" id="PTHR46637:SF1">
    <property type="entry name" value="BLL5188 PROTEIN"/>
    <property type="match status" value="1"/>
</dbReference>
<name>A0A6J4QN99_9ACTN</name>
<dbReference type="EMBL" id="CADCUW010000525">
    <property type="protein sequence ID" value="CAA9445624.1"/>
    <property type="molecule type" value="Genomic_DNA"/>
</dbReference>
<dbReference type="PANTHER" id="PTHR46637">
    <property type="entry name" value="TIS1421-TRANSPOSASE PROTEIN A"/>
    <property type="match status" value="1"/>
</dbReference>
<gene>
    <name evidence="2" type="ORF">AVDCRST_MAG01-01-4050</name>
</gene>
<dbReference type="InterPro" id="IPR052909">
    <property type="entry name" value="Transposase_6_like"/>
</dbReference>
<reference evidence="2" key="1">
    <citation type="submission" date="2020-02" db="EMBL/GenBank/DDBJ databases">
        <authorList>
            <person name="Meier V. D."/>
        </authorList>
    </citation>
    <scope>NUCLEOTIDE SEQUENCE</scope>
    <source>
        <strain evidence="2">AVDCRST_MAG01</strain>
    </source>
</reference>
<evidence type="ECO:0000313" key="2">
    <source>
        <dbReference type="EMBL" id="CAA9445624.1"/>
    </source>
</evidence>
<feature type="domain" description="Insertion element IS402-like" evidence="1">
    <location>
        <begin position="68"/>
        <end position="140"/>
    </location>
</feature>
<accession>A0A6J4QN99</accession>
<dbReference type="InterPro" id="IPR025161">
    <property type="entry name" value="IS402-like_dom"/>
</dbReference>
<sequence>MIPPTVPEARRLVLAMAEPEERRGFLLGWSAWRRAHQAVAARSRAARRALGRGAPLKAATIPSEEAKLTEEQWASVRRLLPPQRGGVGRPPNDHRVVLGGILWVARTGSSWREMPEEYGKWETAYRRHELWVKQGFWPRLLRALGEEDLPGPATKEPN</sequence>
<evidence type="ECO:0000259" key="1">
    <source>
        <dbReference type="Pfam" id="PF13340"/>
    </source>
</evidence>